<dbReference type="RefSeq" id="WP_003444866.1">
    <property type="nucleotide sequence ID" value="NZ_ANZB01000006.1"/>
</dbReference>
<dbReference type="InterPro" id="IPR003395">
    <property type="entry name" value="RecF/RecN/SMC_N"/>
</dbReference>
<evidence type="ECO:0000256" key="3">
    <source>
        <dbReference type="ARBA" id="ARBA00020170"/>
    </source>
</evidence>
<reference evidence="15 18" key="1">
    <citation type="journal article" date="2015" name="Genome Announc.">
        <title>Complete Genome Sequence of the Nitrogen-Fixing and Solvent-Producing Clostridium pasteurianum DSM 525.</title>
        <authorList>
            <person name="Poehlein A."/>
            <person name="Grosse-Honebrink A."/>
            <person name="Zhang Y."/>
            <person name="Minton N.P."/>
            <person name="Daniel R."/>
        </authorList>
    </citation>
    <scope>NUCLEOTIDE SEQUENCE [LARGE SCALE GENOMIC DNA]</scope>
    <source>
        <strain evidence="15">DSM 525</strain>
        <strain evidence="18">DSM 525 / ATCC 6013</strain>
    </source>
</reference>
<dbReference type="Proteomes" id="UP000030905">
    <property type="component" value="Chromosome"/>
</dbReference>
<dbReference type="InterPro" id="IPR027417">
    <property type="entry name" value="P-loop_NTPase"/>
</dbReference>
<reference evidence="16 17" key="3">
    <citation type="journal article" name="Genome Announc.">
        <title>Improved Draft Genome Sequence of Clostridium pasteurianum Strain ATCC 6013 (DSM 525) Using a Hybrid Next-Generation Sequencing Approach.</title>
        <authorList>
            <person name="Pyne M.E."/>
            <person name="Utturkar S."/>
            <person name="Brown S.D."/>
            <person name="Moo-Young M."/>
            <person name="Chung D.A."/>
            <person name="Chou C.P."/>
        </authorList>
    </citation>
    <scope>NUCLEOTIDE SEQUENCE [LARGE SCALE GENOMIC DNA]</scope>
    <source>
        <strain evidence="16 17">ATCC 6013</strain>
    </source>
</reference>
<evidence type="ECO:0000256" key="5">
    <source>
        <dbReference type="ARBA" id="ARBA00022705"/>
    </source>
</evidence>
<keyword evidence="7 12" id="KW-0227">DNA damage</keyword>
<reference evidence="16" key="2">
    <citation type="submission" date="2015-10" db="EMBL/GenBank/DDBJ databases">
        <title>Improved Draft Genome Sequence of Clostridium pasteurianum Strain ATCC 6013 (DSM 525) Using a Hybrid Next-Generation Sequencing Approach.</title>
        <authorList>
            <person name="Pyne M.E."/>
            <person name="Utturkar S.M."/>
            <person name="Brown S.D."/>
            <person name="Moo-Young M."/>
            <person name="Chung D.A."/>
            <person name="Chou P.C."/>
        </authorList>
    </citation>
    <scope>NUCLEOTIDE SEQUENCE</scope>
    <source>
        <strain evidence="16">ATCC 6013</strain>
    </source>
</reference>
<evidence type="ECO:0000256" key="10">
    <source>
        <dbReference type="ARBA" id="ARBA00023204"/>
    </source>
</evidence>
<accession>A0A0H3IYR2</accession>
<dbReference type="InterPro" id="IPR001238">
    <property type="entry name" value="DNA-binding_RecF"/>
</dbReference>
<evidence type="ECO:0000256" key="4">
    <source>
        <dbReference type="ARBA" id="ARBA00022490"/>
    </source>
</evidence>
<sequence>MHIESLILNNFRNYKKLNIKLDKNINIFTGNNAQGKTNILESIYYCSIGKSYRTNKDKELIYWNKESAYINLYVSKERLDKKIEIKIFKEGKKGINVNSIKLKKISELFGIFNAVIFSPEDLKIIKDSPIYRRKFLDMELSKLNSRYYFELIQYNKVLSERNALLKNKVNNNSDILEIYDRQLSKHGSKLIKYRLNYMDKLNYFGNKIHKDITSNKENINFKYITCVKDRENIENNLFKCYEKNRNKDIYRGNTSIGPHKDDFSIFINNIDTRSYGSQGQQRTAILTIKFSTLNILREYTKESPVLLLDDVLSELDISRQKYILNSIKGVQTIITCTGINNINSYINSNFKIFNVESGEISEVNTI</sequence>
<dbReference type="InterPro" id="IPR018078">
    <property type="entry name" value="DNA-binding_RecF_CS"/>
</dbReference>
<dbReference type="HAMAP" id="MF_00365">
    <property type="entry name" value="RecF"/>
    <property type="match status" value="1"/>
</dbReference>
<comment type="subcellular location">
    <subcellularLocation>
        <location evidence="1 12 13">Cytoplasm</location>
    </subcellularLocation>
</comment>
<dbReference type="PANTHER" id="PTHR32182:SF0">
    <property type="entry name" value="DNA REPLICATION AND REPAIR PROTEIN RECF"/>
    <property type="match status" value="1"/>
</dbReference>
<dbReference type="eggNOG" id="COG1195">
    <property type="taxonomic scope" value="Bacteria"/>
</dbReference>
<evidence type="ECO:0000256" key="8">
    <source>
        <dbReference type="ARBA" id="ARBA00022840"/>
    </source>
</evidence>
<dbReference type="GO" id="GO:0006302">
    <property type="term" value="P:double-strand break repair"/>
    <property type="evidence" value="ECO:0007669"/>
    <property type="project" value="TreeGrafter"/>
</dbReference>
<keyword evidence="5 12" id="KW-0235">DNA replication</keyword>
<feature type="binding site" evidence="12">
    <location>
        <begin position="30"/>
        <end position="37"/>
    </location>
    <ligand>
        <name>ATP</name>
        <dbReference type="ChEBI" id="CHEBI:30616"/>
    </ligand>
</feature>
<evidence type="ECO:0000256" key="2">
    <source>
        <dbReference type="ARBA" id="ARBA00008016"/>
    </source>
</evidence>
<dbReference type="Proteomes" id="UP000028042">
    <property type="component" value="Unassembled WGS sequence"/>
</dbReference>
<dbReference type="KEGG" id="cpat:CLPA_c00040"/>
<keyword evidence="9 12" id="KW-0238">DNA-binding</keyword>
<dbReference type="NCBIfam" id="TIGR00611">
    <property type="entry name" value="recf"/>
    <property type="match status" value="1"/>
</dbReference>
<organism evidence="15 18">
    <name type="scientific">Clostridium pasteurianum DSM 525 = ATCC 6013</name>
    <dbReference type="NCBI Taxonomy" id="1262449"/>
    <lineage>
        <taxon>Bacteria</taxon>
        <taxon>Bacillati</taxon>
        <taxon>Bacillota</taxon>
        <taxon>Clostridia</taxon>
        <taxon>Eubacteriales</taxon>
        <taxon>Clostridiaceae</taxon>
        <taxon>Clostridium</taxon>
    </lineage>
</organism>
<evidence type="ECO:0000313" key="15">
    <source>
        <dbReference type="EMBL" id="AJA50132.1"/>
    </source>
</evidence>
<dbReference type="PANTHER" id="PTHR32182">
    <property type="entry name" value="DNA REPLICATION AND REPAIR PROTEIN RECF"/>
    <property type="match status" value="1"/>
</dbReference>
<dbReference type="PROSITE" id="PS00617">
    <property type="entry name" value="RECF_1"/>
    <property type="match status" value="1"/>
</dbReference>
<evidence type="ECO:0000313" key="18">
    <source>
        <dbReference type="Proteomes" id="UP000030905"/>
    </source>
</evidence>
<dbReference type="EMBL" id="JPGY02000001">
    <property type="protein sequence ID" value="KRU13855.1"/>
    <property type="molecule type" value="Genomic_DNA"/>
</dbReference>
<gene>
    <name evidence="12 15" type="primary">recF</name>
    <name evidence="15" type="ORF">CLPA_c00040</name>
    <name evidence="16" type="ORF">CP6013_03111</name>
</gene>
<evidence type="ECO:0000256" key="1">
    <source>
        <dbReference type="ARBA" id="ARBA00004496"/>
    </source>
</evidence>
<dbReference type="GO" id="GO:0009432">
    <property type="term" value="P:SOS response"/>
    <property type="evidence" value="ECO:0007669"/>
    <property type="project" value="UniProtKB-UniRule"/>
</dbReference>
<evidence type="ECO:0000256" key="12">
    <source>
        <dbReference type="HAMAP-Rule" id="MF_00365"/>
    </source>
</evidence>
<evidence type="ECO:0000313" key="16">
    <source>
        <dbReference type="EMBL" id="KRU13855.1"/>
    </source>
</evidence>
<dbReference type="InterPro" id="IPR042174">
    <property type="entry name" value="RecF_2"/>
</dbReference>
<evidence type="ECO:0000256" key="7">
    <source>
        <dbReference type="ARBA" id="ARBA00022763"/>
    </source>
</evidence>
<dbReference type="Pfam" id="PF02463">
    <property type="entry name" value="SMC_N"/>
    <property type="match status" value="1"/>
</dbReference>
<comment type="function">
    <text evidence="12 13">The RecF protein is involved in DNA metabolism; it is required for DNA replication and normal SOS inducibility. RecF binds preferentially to single-stranded, linear DNA. It also seems to bind ATP.</text>
</comment>
<keyword evidence="11 12" id="KW-0742">SOS response</keyword>
<name>A0A0H3IYR2_CLOPA</name>
<dbReference type="GO" id="GO:0006260">
    <property type="term" value="P:DNA replication"/>
    <property type="evidence" value="ECO:0007669"/>
    <property type="project" value="UniProtKB-UniRule"/>
</dbReference>
<keyword evidence="8 12" id="KW-0067">ATP-binding</keyword>
<evidence type="ECO:0000256" key="9">
    <source>
        <dbReference type="ARBA" id="ARBA00023125"/>
    </source>
</evidence>
<keyword evidence="18" id="KW-1185">Reference proteome</keyword>
<evidence type="ECO:0000313" key="17">
    <source>
        <dbReference type="Proteomes" id="UP000028042"/>
    </source>
</evidence>
<dbReference type="AlphaFoldDB" id="A0A0H3IYR2"/>
<dbReference type="SUPFAM" id="SSF52540">
    <property type="entry name" value="P-loop containing nucleoside triphosphate hydrolases"/>
    <property type="match status" value="1"/>
</dbReference>
<comment type="similarity">
    <text evidence="2 12 13">Belongs to the RecF family.</text>
</comment>
<dbReference type="Gene3D" id="1.20.1050.90">
    <property type="entry name" value="RecF/RecN/SMC, N-terminal domain"/>
    <property type="match status" value="1"/>
</dbReference>
<dbReference type="GeneID" id="93072264"/>
<feature type="domain" description="RecF/RecN/SMC N-terminal" evidence="14">
    <location>
        <begin position="3"/>
        <end position="359"/>
    </location>
</feature>
<keyword evidence="6 12" id="KW-0547">Nucleotide-binding</keyword>
<dbReference type="GO" id="GO:0000731">
    <property type="term" value="P:DNA synthesis involved in DNA repair"/>
    <property type="evidence" value="ECO:0007669"/>
    <property type="project" value="TreeGrafter"/>
</dbReference>
<dbReference type="PROSITE" id="PS00618">
    <property type="entry name" value="RECF_2"/>
    <property type="match status" value="1"/>
</dbReference>
<dbReference type="Gene3D" id="3.40.50.300">
    <property type="entry name" value="P-loop containing nucleotide triphosphate hydrolases"/>
    <property type="match status" value="1"/>
</dbReference>
<keyword evidence="4 12" id="KW-0963">Cytoplasm</keyword>
<keyword evidence="10 12" id="KW-0234">DNA repair</keyword>
<evidence type="ECO:0000256" key="6">
    <source>
        <dbReference type="ARBA" id="ARBA00022741"/>
    </source>
</evidence>
<dbReference type="GO" id="GO:0003697">
    <property type="term" value="F:single-stranded DNA binding"/>
    <property type="evidence" value="ECO:0007669"/>
    <property type="project" value="UniProtKB-UniRule"/>
</dbReference>
<evidence type="ECO:0000259" key="14">
    <source>
        <dbReference type="Pfam" id="PF02463"/>
    </source>
</evidence>
<dbReference type="KEGG" id="cpae:CPAST_c00040"/>
<dbReference type="GO" id="GO:0005737">
    <property type="term" value="C:cytoplasm"/>
    <property type="evidence" value="ECO:0007669"/>
    <property type="project" value="UniProtKB-SubCell"/>
</dbReference>
<evidence type="ECO:0000256" key="11">
    <source>
        <dbReference type="ARBA" id="ARBA00023236"/>
    </source>
</evidence>
<dbReference type="CDD" id="cd03242">
    <property type="entry name" value="ABC_RecF"/>
    <property type="match status" value="1"/>
</dbReference>
<protein>
    <recommendedName>
        <fullName evidence="3 12">DNA replication and repair protein RecF</fullName>
    </recommendedName>
</protein>
<dbReference type="GO" id="GO:0005524">
    <property type="term" value="F:ATP binding"/>
    <property type="evidence" value="ECO:0007669"/>
    <property type="project" value="UniProtKB-UniRule"/>
</dbReference>
<evidence type="ECO:0000256" key="13">
    <source>
        <dbReference type="RuleBase" id="RU000578"/>
    </source>
</evidence>
<dbReference type="EMBL" id="CP009268">
    <property type="protein sequence ID" value="AJA50132.1"/>
    <property type="molecule type" value="Genomic_DNA"/>
</dbReference>
<dbReference type="PATRIC" id="fig|1262449.3.peg.2029"/>
<proteinExistence type="inferred from homology"/>